<protein>
    <submittedName>
        <fullName evidence="1">2-polyprenyl-6-methoxyphenol hydroxylase-like FAD-dependent oxidoreductase</fullName>
    </submittedName>
</protein>
<dbReference type="EMBL" id="JAUSZI010000002">
    <property type="protein sequence ID" value="MDQ1024711.1"/>
    <property type="molecule type" value="Genomic_DNA"/>
</dbReference>
<dbReference type="Gene3D" id="3.50.50.60">
    <property type="entry name" value="FAD/NAD(P)-binding domain"/>
    <property type="match status" value="1"/>
</dbReference>
<proteinExistence type="predicted"/>
<dbReference type="Pfam" id="PF12831">
    <property type="entry name" value="FAD_oxidored"/>
    <property type="match status" value="1"/>
</dbReference>
<accession>A0ABU0SMC2</accession>
<name>A0ABU0SMC2_9ACTN</name>
<evidence type="ECO:0000313" key="1">
    <source>
        <dbReference type="EMBL" id="MDQ1024711.1"/>
    </source>
</evidence>
<keyword evidence="2" id="KW-1185">Reference proteome</keyword>
<dbReference type="SUPFAM" id="SSF51905">
    <property type="entry name" value="FAD/NAD(P)-binding domain"/>
    <property type="match status" value="1"/>
</dbReference>
<dbReference type="PANTHER" id="PTHR43422">
    <property type="entry name" value="THIAMINE THIAZOLE SYNTHASE"/>
    <property type="match status" value="1"/>
</dbReference>
<dbReference type="Proteomes" id="UP001230328">
    <property type="component" value="Unassembled WGS sequence"/>
</dbReference>
<dbReference type="InterPro" id="IPR036188">
    <property type="entry name" value="FAD/NAD-bd_sf"/>
</dbReference>
<gene>
    <name evidence="1" type="ORF">QF035_002293</name>
</gene>
<dbReference type="PANTHER" id="PTHR43422:SF3">
    <property type="entry name" value="THIAMINE THIAZOLE SYNTHASE"/>
    <property type="match status" value="1"/>
</dbReference>
<sequence length="469" mass="50798">MRRAIVIGGGMAGMLAAVAVSHAVDDVVIIERDELPDGPRPRKGLPQARHIHILMAGGADAIEDLLPGSIDRWLAEGAHRHRLTSDMVALSPEGWYRRWRPTHYLVTSSRDLLDHVVRSQTLKNHRIQVLPGRQVTGLLGSSSRVSGIALSHITGTGADEEMTADLVIDASGRASRAATWLADLGITEIPEHTLDTGLTYATRIYRAPSGAESIPVINVMADPRSPGPGQAAALAPIEDKQWIVSLGGTRGGEPTDNPEDFTRFALDLRHPLIGQIISRAHPLTDVAITRSTHNRRRYFEKTGTWPEGFIALGDAIATFNPVYGQGMSVAAQGAQALRRELNRTGDVRSVGLSRRVQRAAAGPVDAAWALATAQDIHYTDAHGQVPTWQDRIVSAFTSRLSRTATGSFFMATAMTDVTTMRKGATRLARPSVLGAALLGPLRPPLTEPPLTERERIVLQLKPDNERQNV</sequence>
<dbReference type="RefSeq" id="WP_307519989.1">
    <property type="nucleotide sequence ID" value="NZ_JAUSZI010000002.1"/>
</dbReference>
<evidence type="ECO:0000313" key="2">
    <source>
        <dbReference type="Proteomes" id="UP001230328"/>
    </source>
</evidence>
<comment type="caution">
    <text evidence="1">The sequence shown here is derived from an EMBL/GenBank/DDBJ whole genome shotgun (WGS) entry which is preliminary data.</text>
</comment>
<reference evidence="1 2" key="1">
    <citation type="submission" date="2023-07" db="EMBL/GenBank/DDBJ databases">
        <title>Comparative genomics of wheat-associated soil bacteria to identify genetic determinants of phenazine resistance.</title>
        <authorList>
            <person name="Mouncey N."/>
        </authorList>
    </citation>
    <scope>NUCLEOTIDE SEQUENCE [LARGE SCALE GENOMIC DNA]</scope>
    <source>
        <strain evidence="1 2">V2I4</strain>
    </source>
</reference>
<organism evidence="1 2">
    <name type="scientific">Streptomyces umbrinus</name>
    <dbReference type="NCBI Taxonomy" id="67370"/>
    <lineage>
        <taxon>Bacteria</taxon>
        <taxon>Bacillati</taxon>
        <taxon>Actinomycetota</taxon>
        <taxon>Actinomycetes</taxon>
        <taxon>Kitasatosporales</taxon>
        <taxon>Streptomycetaceae</taxon>
        <taxon>Streptomyces</taxon>
        <taxon>Streptomyces phaeochromogenes group</taxon>
    </lineage>
</organism>